<keyword evidence="3" id="KW-0464">Manganese</keyword>
<evidence type="ECO:0000256" key="3">
    <source>
        <dbReference type="ARBA" id="ARBA00023211"/>
    </source>
</evidence>
<dbReference type="Gene3D" id="3.40.800.10">
    <property type="entry name" value="Ureohydrolase domain"/>
    <property type="match status" value="1"/>
</dbReference>
<keyword evidence="6" id="KW-1185">Reference proteome</keyword>
<dbReference type="InterPro" id="IPR023696">
    <property type="entry name" value="Ureohydrolase_dom_sf"/>
</dbReference>
<dbReference type="CDD" id="cd09999">
    <property type="entry name" value="Arginase-like_1"/>
    <property type="match status" value="1"/>
</dbReference>
<dbReference type="PANTHER" id="PTHR43782">
    <property type="entry name" value="ARGINASE"/>
    <property type="match status" value="1"/>
</dbReference>
<evidence type="ECO:0000313" key="5">
    <source>
        <dbReference type="EMBL" id="MDL0088670.1"/>
    </source>
</evidence>
<reference evidence="5" key="1">
    <citation type="submission" date="2022-08" db="EMBL/GenBank/DDBJ databases">
        <authorList>
            <person name="Wang H."/>
        </authorList>
    </citation>
    <scope>NUCLEOTIDE SEQUENCE</scope>
    <source>
        <strain evidence="5">PS10</strain>
    </source>
</reference>
<evidence type="ECO:0000256" key="1">
    <source>
        <dbReference type="ARBA" id="ARBA00022723"/>
    </source>
</evidence>
<keyword evidence="1" id="KW-0479">Metal-binding</keyword>
<keyword evidence="2" id="KW-0378">Hydrolase</keyword>
<dbReference type="Proteomes" id="UP001173801">
    <property type="component" value="Unassembled WGS sequence"/>
</dbReference>
<gene>
    <name evidence="5" type="ORF">NYG85_04685</name>
</gene>
<proteinExistence type="inferred from homology"/>
<dbReference type="EMBL" id="JANURM010000003">
    <property type="protein sequence ID" value="MDL0088670.1"/>
    <property type="molecule type" value="Genomic_DNA"/>
</dbReference>
<comment type="similarity">
    <text evidence="4">Belongs to the arginase family.</text>
</comment>
<evidence type="ECO:0000313" key="6">
    <source>
        <dbReference type="Proteomes" id="UP001173801"/>
    </source>
</evidence>
<dbReference type="InterPro" id="IPR006035">
    <property type="entry name" value="Ureohydrolase"/>
</dbReference>
<evidence type="ECO:0000256" key="4">
    <source>
        <dbReference type="PROSITE-ProRule" id="PRU00742"/>
    </source>
</evidence>
<dbReference type="PROSITE" id="PS51409">
    <property type="entry name" value="ARGINASE_2"/>
    <property type="match status" value="1"/>
</dbReference>
<organism evidence="5 6">
    <name type="scientific">Campylobacter gastrosuis</name>
    <dbReference type="NCBI Taxonomy" id="2974576"/>
    <lineage>
        <taxon>Bacteria</taxon>
        <taxon>Pseudomonadati</taxon>
        <taxon>Campylobacterota</taxon>
        <taxon>Epsilonproteobacteria</taxon>
        <taxon>Campylobacterales</taxon>
        <taxon>Campylobacteraceae</taxon>
        <taxon>Campylobacter</taxon>
    </lineage>
</organism>
<dbReference type="SUPFAM" id="SSF52768">
    <property type="entry name" value="Arginase/deacetylase"/>
    <property type="match status" value="1"/>
</dbReference>
<dbReference type="Pfam" id="PF00491">
    <property type="entry name" value="Arginase"/>
    <property type="match status" value="1"/>
</dbReference>
<dbReference type="PRINTS" id="PR00116">
    <property type="entry name" value="ARGINASE"/>
</dbReference>
<dbReference type="RefSeq" id="WP_284937326.1">
    <property type="nucleotide sequence ID" value="NZ_JANURM010000003.1"/>
</dbReference>
<name>A0ABT7HPS7_9BACT</name>
<accession>A0ABT7HPS7</accession>
<comment type="caution">
    <text evidence="5">The sequence shown here is derived from an EMBL/GenBank/DDBJ whole genome shotgun (WGS) entry which is preliminary data.</text>
</comment>
<reference evidence="5" key="2">
    <citation type="journal article" date="2023" name="Microorganisms">
        <title>Isolation and Genomic Characteristics of Cat-Borne Campylobacter felis sp. nov. and Sheep-Borne Campylobacter ovis sp. nov.</title>
        <authorList>
            <person name="Wang H."/>
            <person name="Li Y."/>
            <person name="Gu Y."/>
            <person name="Zhou G."/>
            <person name="Chen X."/>
            <person name="Zhang X."/>
            <person name="Shao Z."/>
            <person name="Zhang J."/>
            <person name="Zhang M."/>
        </authorList>
    </citation>
    <scope>NUCLEOTIDE SEQUENCE</scope>
    <source>
        <strain evidence="5">PS10</strain>
    </source>
</reference>
<sequence length="285" mass="31564">MSKNLRLLYPQWQGAYGIESFFDEKNLSADEIAKGYVLGCEILNFLAPKNNDIIAKVPVSSERSELKNGVNSQEIIKNQLKIAFEILNSHKPTKITTLGGECSVSVAPFSYLANIYKDEVAIVWIDAHPDLSEPNKTNYAGFHAMALAQILGYGEFNDELPTFVSPKDALIVGLRSFSPPEARATKERLNVASISCNSVNKSSDEVMAWLKERAKRKILVHFDLDALDPNELRIAVGADPNGLSISAVTKLIKEISQNYDIVGLTIAEPMPVQMIKLRKILNDIM</sequence>
<evidence type="ECO:0000256" key="2">
    <source>
        <dbReference type="ARBA" id="ARBA00022801"/>
    </source>
</evidence>
<protein>
    <submittedName>
        <fullName evidence="5">Arginase family protein</fullName>
    </submittedName>
</protein>
<dbReference type="PANTHER" id="PTHR43782:SF3">
    <property type="entry name" value="ARGINASE"/>
    <property type="match status" value="1"/>
</dbReference>